<sequence>MNNISVNTNLSTTQNTGVESTKRLIFASLYTFLVICSILVNSLLILVYLKGNKLFKTNAFFIIAGHVLLCDMTGLLLQIIIVIPTTFAGSLIYSHTFMICVCSLDYITYNLSSYFTFLILIEIVVVSFVGASYATGYYTNFSATEYHFVQESEDGNVLKTIVNVTAYYVPFVMIAIYLFIFAFCSSARIYVKA</sequence>
<reference evidence="3" key="1">
    <citation type="submission" date="2022-11" db="UniProtKB">
        <authorList>
            <consortium name="WormBaseParasite"/>
        </authorList>
    </citation>
    <scope>IDENTIFICATION</scope>
</reference>
<feature type="transmembrane region" description="Helical" evidence="1">
    <location>
        <begin position="87"/>
        <end position="107"/>
    </location>
</feature>
<protein>
    <submittedName>
        <fullName evidence="3">G-protein coupled receptors family 1 profile domain-containing protein</fullName>
    </submittedName>
</protein>
<feature type="transmembrane region" description="Helical" evidence="1">
    <location>
        <begin position="60"/>
        <end position="81"/>
    </location>
</feature>
<dbReference type="AlphaFoldDB" id="A0A915E0L6"/>
<accession>A0A915E0L6</accession>
<feature type="transmembrane region" description="Helical" evidence="1">
    <location>
        <begin position="24"/>
        <end position="48"/>
    </location>
</feature>
<keyword evidence="1" id="KW-0812">Transmembrane</keyword>
<evidence type="ECO:0000313" key="3">
    <source>
        <dbReference type="WBParaSite" id="jg25679"/>
    </source>
</evidence>
<evidence type="ECO:0000256" key="1">
    <source>
        <dbReference type="SAM" id="Phobius"/>
    </source>
</evidence>
<keyword evidence="2" id="KW-1185">Reference proteome</keyword>
<feature type="transmembrane region" description="Helical" evidence="1">
    <location>
        <begin position="167"/>
        <end position="191"/>
    </location>
</feature>
<keyword evidence="1" id="KW-1133">Transmembrane helix</keyword>
<keyword evidence="1" id="KW-0472">Membrane</keyword>
<dbReference type="Proteomes" id="UP000887574">
    <property type="component" value="Unplaced"/>
</dbReference>
<dbReference type="WBParaSite" id="jg25679">
    <property type="protein sequence ID" value="jg25679"/>
    <property type="gene ID" value="jg25679"/>
</dbReference>
<organism evidence="2 3">
    <name type="scientific">Ditylenchus dipsaci</name>
    <dbReference type="NCBI Taxonomy" id="166011"/>
    <lineage>
        <taxon>Eukaryota</taxon>
        <taxon>Metazoa</taxon>
        <taxon>Ecdysozoa</taxon>
        <taxon>Nematoda</taxon>
        <taxon>Chromadorea</taxon>
        <taxon>Rhabditida</taxon>
        <taxon>Tylenchina</taxon>
        <taxon>Tylenchomorpha</taxon>
        <taxon>Sphaerularioidea</taxon>
        <taxon>Anguinidae</taxon>
        <taxon>Anguininae</taxon>
        <taxon>Ditylenchus</taxon>
    </lineage>
</organism>
<feature type="transmembrane region" description="Helical" evidence="1">
    <location>
        <begin position="114"/>
        <end position="134"/>
    </location>
</feature>
<name>A0A915E0L6_9BILA</name>
<proteinExistence type="predicted"/>
<evidence type="ECO:0000313" key="2">
    <source>
        <dbReference type="Proteomes" id="UP000887574"/>
    </source>
</evidence>